<gene>
    <name evidence="2" type="ORF">KC01_LOCUS16028</name>
</gene>
<protein>
    <submittedName>
        <fullName evidence="2">Uncharacterized protein</fullName>
    </submittedName>
</protein>
<name>A0AAV2K7F1_KNICA</name>
<evidence type="ECO:0000313" key="2">
    <source>
        <dbReference type="EMBL" id="CAL1585856.1"/>
    </source>
</evidence>
<evidence type="ECO:0000313" key="3">
    <source>
        <dbReference type="Proteomes" id="UP001497482"/>
    </source>
</evidence>
<proteinExistence type="predicted"/>
<organism evidence="2 3">
    <name type="scientific">Knipowitschia caucasica</name>
    <name type="common">Caucasian dwarf goby</name>
    <name type="synonym">Pomatoschistus caucasicus</name>
    <dbReference type="NCBI Taxonomy" id="637954"/>
    <lineage>
        <taxon>Eukaryota</taxon>
        <taxon>Metazoa</taxon>
        <taxon>Chordata</taxon>
        <taxon>Craniata</taxon>
        <taxon>Vertebrata</taxon>
        <taxon>Euteleostomi</taxon>
        <taxon>Actinopterygii</taxon>
        <taxon>Neopterygii</taxon>
        <taxon>Teleostei</taxon>
        <taxon>Neoteleostei</taxon>
        <taxon>Acanthomorphata</taxon>
        <taxon>Gobiaria</taxon>
        <taxon>Gobiiformes</taxon>
        <taxon>Gobioidei</taxon>
        <taxon>Gobiidae</taxon>
        <taxon>Gobiinae</taxon>
        <taxon>Knipowitschia</taxon>
    </lineage>
</organism>
<keyword evidence="3" id="KW-1185">Reference proteome</keyword>
<accession>A0AAV2K7F1</accession>
<evidence type="ECO:0000256" key="1">
    <source>
        <dbReference type="SAM" id="MobiDB-lite"/>
    </source>
</evidence>
<feature type="compositionally biased region" description="Basic and acidic residues" evidence="1">
    <location>
        <begin position="197"/>
        <end position="212"/>
    </location>
</feature>
<dbReference type="Proteomes" id="UP001497482">
    <property type="component" value="Chromosome 17"/>
</dbReference>
<sequence>MRDFDGNCVSNDIVSQISTEQLKSVALRYWKQALQMTKPKKVLAEMLLEIIDTLSNNILDLLSQPECPLVSQEDISRALEPCLTDIFDFLLSTSHDACAPLFKALSAVVCSSVNAGQSHSEIQTKTSYVPPKEHLVKMMHLIKPLLRFARDQECRKHYSEPLPDVAQQTNAVRHHSTDFSTRGPQVSEESECSDSENETRSTEMKVSSDTRKVTPPMASKNTIIQIQYIAEEAATEMLLKGQENKSKELLRPLCKDQEAASQVEIQWNDQHWSYLLQEVCFRVLATSEENNIEQLFQLLLKYVEQHKSECIVRVKPDLHHIREAANAIHQAVIANLGEWMLFTIMMEPEFSAATITDCILKRVSMPQQIGFIQERASLESFDETNTSLKSETAHKTPDMVYRAWLDYKARKKPPLPEEYIPAEQRAATQDHEDFMWSNSDWSNLVFELSALVFGTRNPHKLAKCSMLLFGHVQTFKDRCNVRMKPDEHNIEDVANQIYKDLRQIYPKKALRLIAFSDPHVITAGIPKQLERIPKKRTLGTVLRSVCRAIFRRC</sequence>
<reference evidence="2 3" key="1">
    <citation type="submission" date="2024-04" db="EMBL/GenBank/DDBJ databases">
        <authorList>
            <person name="Waldvogel A.-M."/>
            <person name="Schoenle A."/>
        </authorList>
    </citation>
    <scope>NUCLEOTIDE SEQUENCE [LARGE SCALE GENOMIC DNA]</scope>
</reference>
<dbReference type="EMBL" id="OZ035839">
    <property type="protein sequence ID" value="CAL1585856.1"/>
    <property type="molecule type" value="Genomic_DNA"/>
</dbReference>
<feature type="region of interest" description="Disordered" evidence="1">
    <location>
        <begin position="168"/>
        <end position="215"/>
    </location>
</feature>
<dbReference type="AlphaFoldDB" id="A0AAV2K7F1"/>